<dbReference type="PROSITE" id="PS01121">
    <property type="entry name" value="CASPASE_HIS"/>
    <property type="match status" value="1"/>
</dbReference>
<dbReference type="GO" id="GO:0006508">
    <property type="term" value="P:proteolysis"/>
    <property type="evidence" value="ECO:0007669"/>
    <property type="project" value="UniProtKB-KW"/>
</dbReference>
<dbReference type="Proteomes" id="UP000887578">
    <property type="component" value="Unplaced"/>
</dbReference>
<keyword evidence="2" id="KW-0645">Protease</keyword>
<dbReference type="WBParaSite" id="PDA_v2.g11417.t1">
    <property type="protein sequence ID" value="PDA_v2.g11417.t1"/>
    <property type="gene ID" value="PDA_v2.g11417"/>
</dbReference>
<dbReference type="GO" id="GO:0006915">
    <property type="term" value="P:apoptotic process"/>
    <property type="evidence" value="ECO:0007669"/>
    <property type="project" value="TreeGrafter"/>
</dbReference>
<accession>A0A914P0Y1</accession>
<keyword evidence="7" id="KW-1185">Reference proteome</keyword>
<keyword evidence="4" id="KW-0788">Thiol protease</keyword>
<dbReference type="Pfam" id="PF00656">
    <property type="entry name" value="Peptidase_C14"/>
    <property type="match status" value="1"/>
</dbReference>
<evidence type="ECO:0000256" key="2">
    <source>
        <dbReference type="ARBA" id="ARBA00022670"/>
    </source>
</evidence>
<dbReference type="InterPro" id="IPR001309">
    <property type="entry name" value="Pept_C14_p20"/>
</dbReference>
<dbReference type="InterPro" id="IPR033139">
    <property type="entry name" value="Caspase_cys_AS"/>
</dbReference>
<dbReference type="PROSITE" id="PS01122">
    <property type="entry name" value="CASPASE_CYS"/>
    <property type="match status" value="1"/>
</dbReference>
<dbReference type="GO" id="GO:0043525">
    <property type="term" value="P:positive regulation of neuron apoptotic process"/>
    <property type="evidence" value="ECO:0007669"/>
    <property type="project" value="TreeGrafter"/>
</dbReference>
<evidence type="ECO:0000313" key="7">
    <source>
        <dbReference type="Proteomes" id="UP000887578"/>
    </source>
</evidence>
<protein>
    <submittedName>
        <fullName evidence="8">Caspase family p20 domain-containing protein</fullName>
    </submittedName>
</protein>
<sequence length="156" mass="17040">MDMLRVAQKFATDRAHKFYDSSIVFVLTHGEKDALCGSDDQQVNIHDFLSCFNSKNAPMLKGKPKLFFLQACRGTSCDPGVDSTDNLSTLFSCLQPSSDDALQLPEKTVSSIPAISATQNTTGLSQLIDTPKQPIEADMLIAYATPQIMLHGDVQQ</sequence>
<dbReference type="PANTHER" id="PTHR10454:SF210">
    <property type="entry name" value="CASPASE-2"/>
    <property type="match status" value="1"/>
</dbReference>
<evidence type="ECO:0000259" key="6">
    <source>
        <dbReference type="PROSITE" id="PS50208"/>
    </source>
</evidence>
<evidence type="ECO:0000313" key="8">
    <source>
        <dbReference type="WBParaSite" id="PDA_v2.g11417.t1"/>
    </source>
</evidence>
<dbReference type="Gene3D" id="3.40.50.1460">
    <property type="match status" value="1"/>
</dbReference>
<dbReference type="InterPro" id="IPR016129">
    <property type="entry name" value="Caspase_his_AS"/>
</dbReference>
<proteinExistence type="inferred from homology"/>
<dbReference type="InterPro" id="IPR015917">
    <property type="entry name" value="Pept_C14A"/>
</dbReference>
<evidence type="ECO:0000256" key="3">
    <source>
        <dbReference type="ARBA" id="ARBA00022801"/>
    </source>
</evidence>
<dbReference type="InterPro" id="IPR011600">
    <property type="entry name" value="Pept_C14_caspase"/>
</dbReference>
<dbReference type="AlphaFoldDB" id="A0A914P0Y1"/>
<dbReference type="InterPro" id="IPR029030">
    <property type="entry name" value="Caspase-like_dom_sf"/>
</dbReference>
<evidence type="ECO:0000256" key="5">
    <source>
        <dbReference type="ARBA" id="ARBA00023145"/>
    </source>
</evidence>
<name>A0A914P0Y1_9BILA</name>
<organism evidence="7 8">
    <name type="scientific">Panagrolaimus davidi</name>
    <dbReference type="NCBI Taxonomy" id="227884"/>
    <lineage>
        <taxon>Eukaryota</taxon>
        <taxon>Metazoa</taxon>
        <taxon>Ecdysozoa</taxon>
        <taxon>Nematoda</taxon>
        <taxon>Chromadorea</taxon>
        <taxon>Rhabditida</taxon>
        <taxon>Tylenchina</taxon>
        <taxon>Panagrolaimomorpha</taxon>
        <taxon>Panagrolaimoidea</taxon>
        <taxon>Panagrolaimidae</taxon>
        <taxon>Panagrolaimus</taxon>
    </lineage>
</organism>
<dbReference type="PROSITE" id="PS50208">
    <property type="entry name" value="CASPASE_P20"/>
    <property type="match status" value="1"/>
</dbReference>
<feature type="domain" description="Caspase family p20" evidence="6">
    <location>
        <begin position="1"/>
        <end position="76"/>
    </location>
</feature>
<dbReference type="PANTHER" id="PTHR10454">
    <property type="entry name" value="CASPASE"/>
    <property type="match status" value="1"/>
</dbReference>
<evidence type="ECO:0000256" key="1">
    <source>
        <dbReference type="ARBA" id="ARBA00010134"/>
    </source>
</evidence>
<keyword evidence="3" id="KW-0378">Hydrolase</keyword>
<reference evidence="8" key="1">
    <citation type="submission" date="2022-11" db="UniProtKB">
        <authorList>
            <consortium name="WormBaseParasite"/>
        </authorList>
    </citation>
    <scope>IDENTIFICATION</scope>
</reference>
<comment type="similarity">
    <text evidence="1">Belongs to the peptidase C14A family.</text>
</comment>
<dbReference type="InterPro" id="IPR002398">
    <property type="entry name" value="Pept_C14"/>
</dbReference>
<keyword evidence="5" id="KW-0865">Zymogen</keyword>
<dbReference type="GO" id="GO:0005737">
    <property type="term" value="C:cytoplasm"/>
    <property type="evidence" value="ECO:0007669"/>
    <property type="project" value="TreeGrafter"/>
</dbReference>
<dbReference type="SUPFAM" id="SSF52129">
    <property type="entry name" value="Caspase-like"/>
    <property type="match status" value="1"/>
</dbReference>
<dbReference type="SMART" id="SM00115">
    <property type="entry name" value="CASc"/>
    <property type="match status" value="1"/>
</dbReference>
<dbReference type="PRINTS" id="PR00376">
    <property type="entry name" value="IL1BCENZYME"/>
</dbReference>
<dbReference type="GO" id="GO:0004197">
    <property type="term" value="F:cysteine-type endopeptidase activity"/>
    <property type="evidence" value="ECO:0007669"/>
    <property type="project" value="InterPro"/>
</dbReference>
<evidence type="ECO:0000256" key="4">
    <source>
        <dbReference type="ARBA" id="ARBA00022807"/>
    </source>
</evidence>